<evidence type="ECO:0000256" key="6">
    <source>
        <dbReference type="ARBA" id="ARBA00022982"/>
    </source>
</evidence>
<dbReference type="PANTHER" id="PTHR42829:SF2">
    <property type="entry name" value="NADH-UBIQUINONE OXIDOREDUCTASE CHAIN 5"/>
    <property type="match status" value="1"/>
</dbReference>
<dbReference type="GO" id="GO:0003954">
    <property type="term" value="F:NADH dehydrogenase activity"/>
    <property type="evidence" value="ECO:0007669"/>
    <property type="project" value="TreeGrafter"/>
</dbReference>
<dbReference type="InterPro" id="IPR001750">
    <property type="entry name" value="ND/Mrp_TM"/>
</dbReference>
<evidence type="ECO:0000259" key="14">
    <source>
        <dbReference type="Pfam" id="PF00361"/>
    </source>
</evidence>
<feature type="transmembrane region" description="Helical" evidence="13">
    <location>
        <begin position="20"/>
        <end position="40"/>
    </location>
</feature>
<evidence type="ECO:0000313" key="15">
    <source>
        <dbReference type="EMBL" id="KAK7799503.1"/>
    </source>
</evidence>
<evidence type="ECO:0000256" key="3">
    <source>
        <dbReference type="ARBA" id="ARBA00022448"/>
    </source>
</evidence>
<protein>
    <recommendedName>
        <fullName evidence="2">NADH:ubiquinone reductase (H(+)-translocating)</fullName>
        <ecNumber evidence="2">7.1.1.2</ecNumber>
    </recommendedName>
    <alternativeName>
        <fullName evidence="10">NADH dehydrogenase subunit 5</fullName>
    </alternativeName>
</protein>
<dbReference type="EC" id="7.1.1.2" evidence="2"/>
<keyword evidence="4" id="KW-0679">Respiratory chain</keyword>
<dbReference type="GO" id="GO:0008137">
    <property type="term" value="F:NADH dehydrogenase (ubiquinone) activity"/>
    <property type="evidence" value="ECO:0007669"/>
    <property type="project" value="UniProtKB-EC"/>
</dbReference>
<sequence length="238" mass="25726">IAGVFLLIQFHPLISNNSTILTALLCLDAVTTLFTAICALTQNDIKNIVAFSTSSQLGLMIVTLVTPVATSITAVYSIWIIYFVLITKPRFTTSIIINENNLLLINPSKRLALGSIMAVFFISYNVSPTTIQVIPYHDMMIAAFMDVPFLASPQVRRGEDPRRLGSEGGRSAVTALSRSQSCAGCDRVQHEVARGRIDVAAPVQARVRIPEAGGGGVKREEKKEERVEPKKAGRGGAA</sequence>
<evidence type="ECO:0000256" key="11">
    <source>
        <dbReference type="ARBA" id="ARBA00049551"/>
    </source>
</evidence>
<evidence type="ECO:0000256" key="1">
    <source>
        <dbReference type="ARBA" id="ARBA00004225"/>
    </source>
</evidence>
<proteinExistence type="predicted"/>
<keyword evidence="3" id="KW-0813">Transport</keyword>
<feature type="non-terminal residue" evidence="15">
    <location>
        <position position="1"/>
    </location>
</feature>
<accession>A0AAW0HA28</accession>
<gene>
    <name evidence="15" type="ORF">U0070_005277</name>
</gene>
<dbReference type="InterPro" id="IPR003945">
    <property type="entry name" value="NU5C-like"/>
</dbReference>
<dbReference type="Pfam" id="PF00361">
    <property type="entry name" value="Proton_antipo_M"/>
    <property type="match status" value="1"/>
</dbReference>
<dbReference type="PANTHER" id="PTHR42829">
    <property type="entry name" value="NADH-UBIQUINONE OXIDOREDUCTASE CHAIN 5"/>
    <property type="match status" value="1"/>
</dbReference>
<evidence type="ECO:0000256" key="7">
    <source>
        <dbReference type="ARBA" id="ARBA00022989"/>
    </source>
</evidence>
<evidence type="ECO:0000256" key="10">
    <source>
        <dbReference type="ARBA" id="ARBA00031027"/>
    </source>
</evidence>
<dbReference type="Proteomes" id="UP001488838">
    <property type="component" value="Unassembled WGS sequence"/>
</dbReference>
<dbReference type="GO" id="GO:0005743">
    <property type="term" value="C:mitochondrial inner membrane"/>
    <property type="evidence" value="ECO:0007669"/>
    <property type="project" value="UniProtKB-SubCell"/>
</dbReference>
<feature type="domain" description="NADH:quinone oxidoreductase/Mrp antiporter transmembrane" evidence="14">
    <location>
        <begin position="2"/>
        <end position="102"/>
    </location>
</feature>
<comment type="caution">
    <text evidence="15">The sequence shown here is derived from an EMBL/GenBank/DDBJ whole genome shotgun (WGS) entry which is preliminary data.</text>
</comment>
<comment type="catalytic activity">
    <reaction evidence="11">
        <text>a ubiquinone + NADH + 5 H(+)(in) = a ubiquinol + NAD(+) + 4 H(+)(out)</text>
        <dbReference type="Rhea" id="RHEA:29091"/>
        <dbReference type="Rhea" id="RHEA-COMP:9565"/>
        <dbReference type="Rhea" id="RHEA-COMP:9566"/>
        <dbReference type="ChEBI" id="CHEBI:15378"/>
        <dbReference type="ChEBI" id="CHEBI:16389"/>
        <dbReference type="ChEBI" id="CHEBI:17976"/>
        <dbReference type="ChEBI" id="CHEBI:57540"/>
        <dbReference type="ChEBI" id="CHEBI:57945"/>
        <dbReference type="EC" id="7.1.1.2"/>
    </reaction>
</comment>
<dbReference type="AlphaFoldDB" id="A0AAW0HA28"/>
<feature type="compositionally biased region" description="Basic and acidic residues" evidence="12">
    <location>
        <begin position="217"/>
        <end position="231"/>
    </location>
</feature>
<keyword evidence="6" id="KW-0249">Electron transport</keyword>
<dbReference type="GO" id="GO:0042773">
    <property type="term" value="P:ATP synthesis coupled electron transport"/>
    <property type="evidence" value="ECO:0007669"/>
    <property type="project" value="InterPro"/>
</dbReference>
<evidence type="ECO:0000256" key="12">
    <source>
        <dbReference type="SAM" id="MobiDB-lite"/>
    </source>
</evidence>
<feature type="region of interest" description="Disordered" evidence="12">
    <location>
        <begin position="210"/>
        <end position="238"/>
    </location>
</feature>
<feature type="transmembrane region" description="Helical" evidence="13">
    <location>
        <begin position="61"/>
        <end position="85"/>
    </location>
</feature>
<name>A0AAW0HA28_MYOGA</name>
<organism evidence="15 16">
    <name type="scientific">Myodes glareolus</name>
    <name type="common">Bank vole</name>
    <name type="synonym">Clethrionomys glareolus</name>
    <dbReference type="NCBI Taxonomy" id="447135"/>
    <lineage>
        <taxon>Eukaryota</taxon>
        <taxon>Metazoa</taxon>
        <taxon>Chordata</taxon>
        <taxon>Craniata</taxon>
        <taxon>Vertebrata</taxon>
        <taxon>Euteleostomi</taxon>
        <taxon>Mammalia</taxon>
        <taxon>Eutheria</taxon>
        <taxon>Euarchontoglires</taxon>
        <taxon>Glires</taxon>
        <taxon>Rodentia</taxon>
        <taxon>Myomorpha</taxon>
        <taxon>Muroidea</taxon>
        <taxon>Cricetidae</taxon>
        <taxon>Arvicolinae</taxon>
        <taxon>Myodes</taxon>
    </lineage>
</organism>
<keyword evidence="9 13" id="KW-0472">Membrane</keyword>
<keyword evidence="7 13" id="KW-1133">Transmembrane helix</keyword>
<comment type="subcellular location">
    <subcellularLocation>
        <location evidence="1">Mitochondrion membrane</location>
        <topology evidence="1">Multi-pass membrane protein</topology>
    </subcellularLocation>
</comment>
<evidence type="ECO:0000256" key="13">
    <source>
        <dbReference type="SAM" id="Phobius"/>
    </source>
</evidence>
<keyword evidence="8" id="KW-0496">Mitochondrion</keyword>
<dbReference type="GO" id="GO:0015990">
    <property type="term" value="P:electron transport coupled proton transport"/>
    <property type="evidence" value="ECO:0007669"/>
    <property type="project" value="TreeGrafter"/>
</dbReference>
<reference evidence="15 16" key="1">
    <citation type="journal article" date="2023" name="bioRxiv">
        <title>Conserved and derived expression patterns and positive selection on dental genes reveal complex evolutionary context of ever-growing rodent molars.</title>
        <authorList>
            <person name="Calamari Z.T."/>
            <person name="Song A."/>
            <person name="Cohen E."/>
            <person name="Akter M."/>
            <person name="Roy R.D."/>
            <person name="Hallikas O."/>
            <person name="Christensen M.M."/>
            <person name="Li P."/>
            <person name="Marangoni P."/>
            <person name="Jernvall J."/>
            <person name="Klein O.D."/>
        </authorList>
    </citation>
    <scope>NUCLEOTIDE SEQUENCE [LARGE SCALE GENOMIC DNA]</scope>
    <source>
        <strain evidence="15">V071</strain>
    </source>
</reference>
<evidence type="ECO:0000256" key="2">
    <source>
        <dbReference type="ARBA" id="ARBA00012944"/>
    </source>
</evidence>
<keyword evidence="16" id="KW-1185">Reference proteome</keyword>
<evidence type="ECO:0000256" key="8">
    <source>
        <dbReference type="ARBA" id="ARBA00023128"/>
    </source>
</evidence>
<evidence type="ECO:0000313" key="16">
    <source>
        <dbReference type="Proteomes" id="UP001488838"/>
    </source>
</evidence>
<evidence type="ECO:0000256" key="4">
    <source>
        <dbReference type="ARBA" id="ARBA00022660"/>
    </source>
</evidence>
<dbReference type="EMBL" id="JBBHLL010000608">
    <property type="protein sequence ID" value="KAK7799503.1"/>
    <property type="molecule type" value="Genomic_DNA"/>
</dbReference>
<evidence type="ECO:0000256" key="5">
    <source>
        <dbReference type="ARBA" id="ARBA00022692"/>
    </source>
</evidence>
<keyword evidence="5 13" id="KW-0812">Transmembrane</keyword>
<evidence type="ECO:0000256" key="9">
    <source>
        <dbReference type="ARBA" id="ARBA00023136"/>
    </source>
</evidence>